<dbReference type="InterPro" id="IPR002822">
    <property type="entry name" value="Ni_insertion"/>
</dbReference>
<comment type="similarity">
    <text evidence="2">Belongs to the LarC family.</text>
</comment>
<dbReference type="GO" id="GO:0051604">
    <property type="term" value="P:protein maturation"/>
    <property type="evidence" value="ECO:0007669"/>
    <property type="project" value="UniProtKB-UniRule"/>
</dbReference>
<dbReference type="PANTHER" id="PTHR36566:SF1">
    <property type="entry name" value="PYRIDINIUM-3,5-BISTHIOCARBOXYLIC ACID MONONUCLEOTIDE NICKEL INSERTION PROTEIN"/>
    <property type="match status" value="1"/>
</dbReference>
<dbReference type="EC" id="4.99.1.12" evidence="2"/>
<evidence type="ECO:0000256" key="1">
    <source>
        <dbReference type="ARBA" id="ARBA00022596"/>
    </source>
</evidence>
<evidence type="ECO:0000256" key="3">
    <source>
        <dbReference type="SAM" id="MobiDB-lite"/>
    </source>
</evidence>
<reference evidence="4" key="2">
    <citation type="submission" date="2021-04" db="EMBL/GenBank/DDBJ databases">
        <authorList>
            <person name="Gilroy R."/>
        </authorList>
    </citation>
    <scope>NUCLEOTIDE SEQUENCE</scope>
    <source>
        <strain evidence="4">ChiSxjej3B15-24422</strain>
    </source>
</reference>
<dbReference type="Proteomes" id="UP000824007">
    <property type="component" value="Unassembled WGS sequence"/>
</dbReference>
<proteinExistence type="inferred from homology"/>
<accession>A0A9D1YS75</accession>
<name>A0A9D1YS75_9FIRM</name>
<feature type="compositionally biased region" description="Basic and acidic residues" evidence="3">
    <location>
        <begin position="87"/>
        <end position="128"/>
    </location>
</feature>
<dbReference type="NCBIfam" id="TIGR00299">
    <property type="entry name" value="nickel pincer cofactor biosynthesis protein LarC"/>
    <property type="match status" value="1"/>
</dbReference>
<evidence type="ECO:0000256" key="2">
    <source>
        <dbReference type="HAMAP-Rule" id="MF_01074"/>
    </source>
</evidence>
<feature type="region of interest" description="Disordered" evidence="3">
    <location>
        <begin position="82"/>
        <end position="128"/>
    </location>
</feature>
<dbReference type="EMBL" id="DXDD01000077">
    <property type="protein sequence ID" value="HIY60227.1"/>
    <property type="molecule type" value="Genomic_DNA"/>
</dbReference>
<evidence type="ECO:0000313" key="4">
    <source>
        <dbReference type="EMBL" id="HIY60227.1"/>
    </source>
</evidence>
<dbReference type="GO" id="GO:0016151">
    <property type="term" value="F:nickel cation binding"/>
    <property type="evidence" value="ECO:0007669"/>
    <property type="project" value="UniProtKB-UniRule"/>
</dbReference>
<gene>
    <name evidence="2 4" type="primary">larC</name>
    <name evidence="4" type="ORF">H9831_06040</name>
</gene>
<dbReference type="Pfam" id="PF01969">
    <property type="entry name" value="Ni_insertion"/>
    <property type="match status" value="1"/>
</dbReference>
<dbReference type="GO" id="GO:0016829">
    <property type="term" value="F:lyase activity"/>
    <property type="evidence" value="ECO:0007669"/>
    <property type="project" value="UniProtKB-UniRule"/>
</dbReference>
<keyword evidence="1 2" id="KW-0533">Nickel</keyword>
<sequence length="450" mass="49180">MGKCLYLECMSGISGDMTAAALLDLGASRGPLERALRSLPVDGFSVAVSRVKKSGLDVCDFDVRLDAAHENHDHDMEYLFGGGRQPAGEHGEGHEHACDHGHVHDHDGHGHDHDGHDHGSHDPSHPHEHRGMKEILEILSRADMTERARATAVRIFTILADAEAAAHGVDRSRVHFHEVGAVDSIVDIVTAAVCLDDLDVTEVIVPYLCEGNGMVRCQHGLIPIPVPAVVNIAQAHDLTLKPTDIQGELVTPTGAAIAAAIRTSDRLPERFTIERVGLGAGKRQYERPSILRAMLIADASAGSNEICKLETNIDDCTGETLGYVMERLFEAGARDVHYTPVFMKKNRPAWQLNVICDPKDRESMEKIIFAETTTIGIRRVNMQRTVLERECVRISTPLGEADVKLCRSAGTEKCYPEYDSVKALAQKSGRSFQEVYELVRQAGTSAGLSR</sequence>
<evidence type="ECO:0000313" key="5">
    <source>
        <dbReference type="Proteomes" id="UP000824007"/>
    </source>
</evidence>
<dbReference type="HAMAP" id="MF_01074">
    <property type="entry name" value="LarC"/>
    <property type="match status" value="1"/>
</dbReference>
<comment type="function">
    <text evidence="2">Involved in the biosynthesis of a nickel-pincer cofactor ((SCS)Ni(II) pincer complex). Binds Ni(2+), and functions in nickel delivery to pyridinium-3,5-bisthiocarboxylic acid mononucleotide (P2TMN), to form the mature cofactor. Is thus probably required for the activation of nickel-pincer cofactor-dependent enzymes.</text>
</comment>
<dbReference type="PANTHER" id="PTHR36566">
    <property type="entry name" value="NICKEL INSERTION PROTEIN-RELATED"/>
    <property type="match status" value="1"/>
</dbReference>
<keyword evidence="2" id="KW-0456">Lyase</keyword>
<reference evidence="4" key="1">
    <citation type="journal article" date="2021" name="PeerJ">
        <title>Extensive microbial diversity within the chicken gut microbiome revealed by metagenomics and culture.</title>
        <authorList>
            <person name="Gilroy R."/>
            <person name="Ravi A."/>
            <person name="Getino M."/>
            <person name="Pursley I."/>
            <person name="Horton D.L."/>
            <person name="Alikhan N.F."/>
            <person name="Baker D."/>
            <person name="Gharbi K."/>
            <person name="Hall N."/>
            <person name="Watson M."/>
            <person name="Adriaenssens E.M."/>
            <person name="Foster-Nyarko E."/>
            <person name="Jarju S."/>
            <person name="Secka A."/>
            <person name="Antonio M."/>
            <person name="Oren A."/>
            <person name="Chaudhuri R.R."/>
            <person name="La Ragione R."/>
            <person name="Hildebrand F."/>
            <person name="Pallen M.J."/>
        </authorList>
    </citation>
    <scope>NUCLEOTIDE SEQUENCE</scope>
    <source>
        <strain evidence="4">ChiSxjej3B15-24422</strain>
    </source>
</reference>
<comment type="caution">
    <text evidence="4">The sequence shown here is derived from an EMBL/GenBank/DDBJ whole genome shotgun (WGS) entry which is preliminary data.</text>
</comment>
<dbReference type="Gene3D" id="3.30.70.1380">
    <property type="entry name" value="Transcriptional regulatory protein pf0864 domain like"/>
    <property type="match status" value="1"/>
</dbReference>
<dbReference type="AlphaFoldDB" id="A0A9D1YS75"/>
<organism evidence="4 5">
    <name type="scientific">Candidatus Eisenbergiella pullistercoris</name>
    <dbReference type="NCBI Taxonomy" id="2838555"/>
    <lineage>
        <taxon>Bacteria</taxon>
        <taxon>Bacillati</taxon>
        <taxon>Bacillota</taxon>
        <taxon>Clostridia</taxon>
        <taxon>Lachnospirales</taxon>
        <taxon>Lachnospiraceae</taxon>
        <taxon>Eisenbergiella</taxon>
    </lineage>
</organism>
<protein>
    <recommendedName>
        <fullName evidence="2">Pyridinium-3,5-bisthiocarboxylic acid mononucleotide nickel insertion protein</fullName>
        <shortName evidence="2">P2TMN nickel insertion protein</shortName>
        <ecNumber evidence="2">4.99.1.12</ecNumber>
    </recommendedName>
    <alternativeName>
        <fullName evidence="2">Nickel-pincer cofactor biosynthesis protein LarC</fullName>
    </alternativeName>
</protein>
<comment type="catalytic activity">
    <reaction evidence="2">
        <text>Ni(II)-pyridinium-3,5-bisthiocarboxylate mononucleotide = pyridinium-3,5-bisthiocarboxylate mononucleotide + Ni(2+)</text>
        <dbReference type="Rhea" id="RHEA:54784"/>
        <dbReference type="ChEBI" id="CHEBI:49786"/>
        <dbReference type="ChEBI" id="CHEBI:137372"/>
        <dbReference type="ChEBI" id="CHEBI:137373"/>
        <dbReference type="EC" id="4.99.1.12"/>
    </reaction>
</comment>